<sequence length="41" mass="4397">MSLLGPVMELDCSFRKLVGGNCGLNSRNPNETNVVSLLSCK</sequence>
<comment type="caution">
    <text evidence="1">The sequence shown here is derived from an EMBL/GenBank/DDBJ whole genome shotgun (WGS) entry which is preliminary data.</text>
</comment>
<evidence type="ECO:0000313" key="1">
    <source>
        <dbReference type="EMBL" id="KAK2570461.1"/>
    </source>
</evidence>
<evidence type="ECO:0000313" key="2">
    <source>
        <dbReference type="Proteomes" id="UP001249851"/>
    </source>
</evidence>
<reference evidence="1" key="2">
    <citation type="journal article" date="2023" name="Science">
        <title>Genomic signatures of disease resistance in endangered staghorn corals.</title>
        <authorList>
            <person name="Vollmer S.V."/>
            <person name="Selwyn J.D."/>
            <person name="Despard B.A."/>
            <person name="Roesel C.L."/>
        </authorList>
    </citation>
    <scope>NUCLEOTIDE SEQUENCE</scope>
    <source>
        <strain evidence="1">K2</strain>
    </source>
</reference>
<dbReference type="AlphaFoldDB" id="A0AAD9QZR8"/>
<protein>
    <submittedName>
        <fullName evidence="1">Uncharacterized protein</fullName>
    </submittedName>
</protein>
<organism evidence="1 2">
    <name type="scientific">Acropora cervicornis</name>
    <name type="common">Staghorn coral</name>
    <dbReference type="NCBI Taxonomy" id="6130"/>
    <lineage>
        <taxon>Eukaryota</taxon>
        <taxon>Metazoa</taxon>
        <taxon>Cnidaria</taxon>
        <taxon>Anthozoa</taxon>
        <taxon>Hexacorallia</taxon>
        <taxon>Scleractinia</taxon>
        <taxon>Astrocoeniina</taxon>
        <taxon>Acroporidae</taxon>
        <taxon>Acropora</taxon>
    </lineage>
</organism>
<proteinExistence type="predicted"/>
<reference evidence="1" key="1">
    <citation type="journal article" date="2023" name="G3 (Bethesda)">
        <title>Whole genome assembly and annotation of the endangered Caribbean coral Acropora cervicornis.</title>
        <authorList>
            <person name="Selwyn J.D."/>
            <person name="Vollmer S.V."/>
        </authorList>
    </citation>
    <scope>NUCLEOTIDE SEQUENCE</scope>
    <source>
        <strain evidence="1">K2</strain>
    </source>
</reference>
<accession>A0AAD9QZR8</accession>
<name>A0AAD9QZR8_ACRCE</name>
<gene>
    <name evidence="1" type="ORF">P5673_005283</name>
</gene>
<dbReference type="EMBL" id="JARQWQ010000008">
    <property type="protein sequence ID" value="KAK2570461.1"/>
    <property type="molecule type" value="Genomic_DNA"/>
</dbReference>
<keyword evidence="2" id="KW-1185">Reference proteome</keyword>
<dbReference type="Proteomes" id="UP001249851">
    <property type="component" value="Unassembled WGS sequence"/>
</dbReference>